<reference evidence="2" key="1">
    <citation type="journal article" date="2023" name="Nat. Plants">
        <title>Single-cell RNA sequencing provides a high-resolution roadmap for understanding the multicellular compartmentation of specialized metabolism.</title>
        <authorList>
            <person name="Sun S."/>
            <person name="Shen X."/>
            <person name="Li Y."/>
            <person name="Li Y."/>
            <person name="Wang S."/>
            <person name="Li R."/>
            <person name="Zhang H."/>
            <person name="Shen G."/>
            <person name="Guo B."/>
            <person name="Wei J."/>
            <person name="Xu J."/>
            <person name="St-Pierre B."/>
            <person name="Chen S."/>
            <person name="Sun C."/>
        </authorList>
    </citation>
    <scope>NUCLEOTIDE SEQUENCE [LARGE SCALE GENOMIC DNA]</scope>
</reference>
<evidence type="ECO:0000313" key="2">
    <source>
        <dbReference type="Proteomes" id="UP001060085"/>
    </source>
</evidence>
<name>A0ACB9ZKU7_CATRO</name>
<dbReference type="Proteomes" id="UP001060085">
    <property type="component" value="Linkage Group LG08"/>
</dbReference>
<gene>
    <name evidence="1" type="ORF">M9H77_33683</name>
</gene>
<dbReference type="EMBL" id="CM044708">
    <property type="protein sequence ID" value="KAI5647678.1"/>
    <property type="molecule type" value="Genomic_DNA"/>
</dbReference>
<evidence type="ECO:0000313" key="1">
    <source>
        <dbReference type="EMBL" id="KAI5647678.1"/>
    </source>
</evidence>
<protein>
    <submittedName>
        <fullName evidence="1">Uncharacterized protein</fullName>
    </submittedName>
</protein>
<sequence>MASLTPGILLKLLQNVDDKEARVVGEHRSALLQVIGIVPSLDDDPWKSRGFYLRVSDSEHSAYVSVRDEDVELILSDEIQLGQFIHVTRLDAGFPVPILQGLKPVPKRRPCIGEPKDLISSDFLTARKIVESKKGKKNVGFGKKVEVKENPEGKIKRTNESEGSNIRRLSLSNGKVEAMEGRRMSLDSARKGWDRSPVTKNGSKAVSNSKLKEGSPRLVSVLPGKKSSSVEDTAKKHSVVSPLKSKNVIASPKSVSKPIKKDLKSSNSDAVPAHLKKVVLSFGNWSDSKSLWNSLPSAICNLGKDVRTYRNASFLSAVHAMEEASVSEGVIRCMSGFADLCESSQKDSTGPVLEQFLNLHENLQNATKEIAALVEARNLEAKNNNSLSSQQALPEMCSNFANKNALSWVQAAVETDLSRFSLLRKEGSKGVENGSEKCFYVMIEKAVTGKEADNPPSKNKKSPRNPDKLASKSNAKVFPSSSKRQLSVTKGKKRETDEWSEGNGLKDAASLAEKLLGLSRGWFLNYLESFLNKGFQQNDGNANSETAAILAQIKRVNRWLDDSFPQGSGGDERIDKLRKKLYVFLLDNLDSSVGSER</sequence>
<accession>A0ACB9ZKU7</accession>
<organism evidence="1 2">
    <name type="scientific">Catharanthus roseus</name>
    <name type="common">Madagascar periwinkle</name>
    <name type="synonym">Vinca rosea</name>
    <dbReference type="NCBI Taxonomy" id="4058"/>
    <lineage>
        <taxon>Eukaryota</taxon>
        <taxon>Viridiplantae</taxon>
        <taxon>Streptophyta</taxon>
        <taxon>Embryophyta</taxon>
        <taxon>Tracheophyta</taxon>
        <taxon>Spermatophyta</taxon>
        <taxon>Magnoliopsida</taxon>
        <taxon>eudicotyledons</taxon>
        <taxon>Gunneridae</taxon>
        <taxon>Pentapetalae</taxon>
        <taxon>asterids</taxon>
        <taxon>lamiids</taxon>
        <taxon>Gentianales</taxon>
        <taxon>Apocynaceae</taxon>
        <taxon>Rauvolfioideae</taxon>
        <taxon>Vinceae</taxon>
        <taxon>Catharanthinae</taxon>
        <taxon>Catharanthus</taxon>
    </lineage>
</organism>
<proteinExistence type="predicted"/>
<comment type="caution">
    <text evidence="1">The sequence shown here is derived from an EMBL/GenBank/DDBJ whole genome shotgun (WGS) entry which is preliminary data.</text>
</comment>
<keyword evidence="2" id="KW-1185">Reference proteome</keyword>